<accession>A0ABX3YEB1</accession>
<dbReference type="EMBL" id="MRYD01000181">
    <property type="protein sequence ID" value="OSZ57567.1"/>
    <property type="molecule type" value="Genomic_DNA"/>
</dbReference>
<evidence type="ECO:0000256" key="2">
    <source>
        <dbReference type="RuleBase" id="RU003749"/>
    </source>
</evidence>
<protein>
    <recommendedName>
        <fullName evidence="2">Anti-sigma factor antagonist</fullName>
    </recommendedName>
</protein>
<gene>
    <name evidence="4" type="ORF">OQI_26595</name>
</gene>
<dbReference type="PROSITE" id="PS50801">
    <property type="entry name" value="STAS"/>
    <property type="match status" value="1"/>
</dbReference>
<dbReference type="PANTHER" id="PTHR33495">
    <property type="entry name" value="ANTI-SIGMA FACTOR ANTAGONIST TM_1081-RELATED-RELATED"/>
    <property type="match status" value="1"/>
</dbReference>
<dbReference type="Gene3D" id="3.30.750.24">
    <property type="entry name" value="STAS domain"/>
    <property type="match status" value="1"/>
</dbReference>
<feature type="domain" description="STAS" evidence="3">
    <location>
        <begin position="15"/>
        <end position="115"/>
    </location>
</feature>
<comment type="similarity">
    <text evidence="1 2">Belongs to the anti-sigma-factor antagonist family.</text>
</comment>
<dbReference type="InterPro" id="IPR003658">
    <property type="entry name" value="Anti-sigma_ant"/>
</dbReference>
<sequence>MNQAHLTVSQHITDDGVRVLALAGEIDHTTTAILRQALDPEDGRALDIVIDFHDVTFMDSSGINILVAANNAARASGSRLSLARMPESISDLLHIVGLDDVIALYPTLDEALEAKHAA</sequence>
<evidence type="ECO:0000256" key="1">
    <source>
        <dbReference type="ARBA" id="ARBA00009013"/>
    </source>
</evidence>
<dbReference type="NCBIfam" id="TIGR00377">
    <property type="entry name" value="ant_ant_sig"/>
    <property type="match status" value="1"/>
</dbReference>
<proteinExistence type="inferred from homology"/>
<reference evidence="4 5" key="1">
    <citation type="submission" date="2016-12" db="EMBL/GenBank/DDBJ databases">
        <title>Genome Mining:The Detection of Biosynthetic Gene Clusters to Aid in the Expression of Curamycin A produced by Streptomyces sp. strain CZA14.</title>
        <authorList>
            <person name="Durrell K.A."/>
            <person name="Kirby B.M."/>
            <person name="Khan W."/>
            <person name="Mthethwa T."/>
            <person name="Le Roes-Hill M."/>
        </authorList>
    </citation>
    <scope>NUCLEOTIDE SEQUENCE [LARGE SCALE GENOMIC DNA]</scope>
    <source>
        <strain evidence="4 5">CZA14</strain>
    </source>
</reference>
<dbReference type="InterPro" id="IPR002645">
    <property type="entry name" value="STAS_dom"/>
</dbReference>
<keyword evidence="5" id="KW-1185">Reference proteome</keyword>
<dbReference type="CDD" id="cd07043">
    <property type="entry name" value="STAS_anti-anti-sigma_factors"/>
    <property type="match status" value="1"/>
</dbReference>
<dbReference type="PANTHER" id="PTHR33495:SF2">
    <property type="entry name" value="ANTI-SIGMA FACTOR ANTAGONIST TM_1081-RELATED"/>
    <property type="match status" value="1"/>
</dbReference>
<dbReference type="SUPFAM" id="SSF52091">
    <property type="entry name" value="SpoIIaa-like"/>
    <property type="match status" value="1"/>
</dbReference>
<evidence type="ECO:0000313" key="5">
    <source>
        <dbReference type="Proteomes" id="UP000194266"/>
    </source>
</evidence>
<evidence type="ECO:0000259" key="3">
    <source>
        <dbReference type="PROSITE" id="PS50801"/>
    </source>
</evidence>
<dbReference type="Pfam" id="PF01740">
    <property type="entry name" value="STAS"/>
    <property type="match status" value="1"/>
</dbReference>
<comment type="caution">
    <text evidence="4">The sequence shown here is derived from an EMBL/GenBank/DDBJ whole genome shotgun (WGS) entry which is preliminary data.</text>
</comment>
<evidence type="ECO:0000313" key="4">
    <source>
        <dbReference type="EMBL" id="OSZ57567.1"/>
    </source>
</evidence>
<organism evidence="4 5">
    <name type="scientific">Streptomyces pharetrae CZA14</name>
    <dbReference type="NCBI Taxonomy" id="1144883"/>
    <lineage>
        <taxon>Bacteria</taxon>
        <taxon>Bacillati</taxon>
        <taxon>Actinomycetota</taxon>
        <taxon>Actinomycetes</taxon>
        <taxon>Kitasatosporales</taxon>
        <taxon>Streptomycetaceae</taxon>
        <taxon>Streptomyces</taxon>
    </lineage>
</organism>
<dbReference type="RefSeq" id="WP_086171818.1">
    <property type="nucleotide sequence ID" value="NZ_MRYD01000181.1"/>
</dbReference>
<dbReference type="InterPro" id="IPR036513">
    <property type="entry name" value="STAS_dom_sf"/>
</dbReference>
<name>A0ABX3YEB1_9ACTN</name>
<dbReference type="Proteomes" id="UP000194266">
    <property type="component" value="Unassembled WGS sequence"/>
</dbReference>